<dbReference type="Proteomes" id="UP000245523">
    <property type="component" value="Unassembled WGS sequence"/>
</dbReference>
<accession>A0ABX5LMF6</accession>
<keyword evidence="1" id="KW-0472">Membrane</keyword>
<proteinExistence type="predicted"/>
<feature type="transmembrane region" description="Helical" evidence="1">
    <location>
        <begin position="37"/>
        <end position="53"/>
    </location>
</feature>
<name>A0ABX5LMF6_9BACT</name>
<organism evidence="2 3">
    <name type="scientific">Hallerella porci</name>
    <dbReference type="NCBI Taxonomy" id="1945871"/>
    <lineage>
        <taxon>Bacteria</taxon>
        <taxon>Pseudomonadati</taxon>
        <taxon>Fibrobacterota</taxon>
        <taxon>Fibrobacteria</taxon>
        <taxon>Fibrobacterales</taxon>
        <taxon>Fibrobacteraceae</taxon>
        <taxon>Hallerella</taxon>
    </lineage>
</organism>
<evidence type="ECO:0000313" key="3">
    <source>
        <dbReference type="Proteomes" id="UP000245523"/>
    </source>
</evidence>
<keyword evidence="3" id="KW-1185">Reference proteome</keyword>
<keyword evidence="1" id="KW-0812">Transmembrane</keyword>
<sequence>MIDVFKVFYTVHYNFGAFSLLLLLLIIFLLTKKNFKWSLIFLAINIAFNIFIWQRTANRVWVIDDTPEPQNEWDTPSPVTYRFSAPEHWIIENDNGEKMHWCWVEDYTEKFLGFDFVDKLWGTNKAKKLRNASEERLK</sequence>
<protein>
    <submittedName>
        <fullName evidence="2">Uncharacterized protein</fullName>
    </submittedName>
</protein>
<feature type="transmembrane region" description="Helical" evidence="1">
    <location>
        <begin position="12"/>
        <end position="30"/>
    </location>
</feature>
<comment type="caution">
    <text evidence="2">The sequence shown here is derived from an EMBL/GenBank/DDBJ whole genome shotgun (WGS) entry which is preliminary data.</text>
</comment>
<dbReference type="EMBL" id="QGHD01000004">
    <property type="protein sequence ID" value="PWL03609.1"/>
    <property type="molecule type" value="Genomic_DNA"/>
</dbReference>
<reference evidence="2 3" key="1">
    <citation type="submission" date="2018-05" db="EMBL/GenBank/DDBJ databases">
        <title>Animal gut microbial communities from fecal samples from Wisconsin, USA.</title>
        <authorList>
            <person name="Neumann A."/>
        </authorList>
    </citation>
    <scope>NUCLEOTIDE SEQUENCE [LARGE SCALE GENOMIC DNA]</scope>
    <source>
        <strain evidence="2 3">UWS4</strain>
    </source>
</reference>
<evidence type="ECO:0000256" key="1">
    <source>
        <dbReference type="SAM" id="Phobius"/>
    </source>
</evidence>
<evidence type="ECO:0000313" key="2">
    <source>
        <dbReference type="EMBL" id="PWL03609.1"/>
    </source>
</evidence>
<gene>
    <name evidence="2" type="ORF">B0H50_10433</name>
</gene>
<keyword evidence="1" id="KW-1133">Transmembrane helix</keyword>
<dbReference type="RefSeq" id="WP_109587242.1">
    <property type="nucleotide sequence ID" value="NZ_QGHD01000004.1"/>
</dbReference>